<dbReference type="GO" id="GO:0006488">
    <property type="term" value="P:dolichol-linked oligosaccharide biosynthetic process"/>
    <property type="evidence" value="ECO:0007669"/>
    <property type="project" value="InterPro"/>
</dbReference>
<dbReference type="GO" id="GO:0005789">
    <property type="term" value="C:endoplasmic reticulum membrane"/>
    <property type="evidence" value="ECO:0007669"/>
    <property type="project" value="UniProtKB-SubCell"/>
</dbReference>
<accession>A0A183ADZ3</accession>
<dbReference type="PANTHER" id="PTHR13117:SF5">
    <property type="entry name" value="PROTEIN RFT1 HOMOLOG"/>
    <property type="match status" value="1"/>
</dbReference>
<keyword evidence="6 9" id="KW-1133">Transmembrane helix</keyword>
<dbReference type="WBParaSite" id="ECPE_0000519001-mRNA-1">
    <property type="protein sequence ID" value="ECPE_0000519001-mRNA-1"/>
    <property type="gene ID" value="ECPE_0000519001"/>
</dbReference>
<comment type="function">
    <text evidence="8 9">Intramembrane glycolipid transporter that operates in the biosynthetic pathway of dolichol-linked oligosaccharides, the glycan precursors employed in protein asparagine (N)-glycosylation. The sequential addition of sugars to dolichol pyrophosphate produces dolichol-linked oligosaccharides containing fourteen sugars, including two GlcNAcs, nine mannoses and three glucoses. Once assembled, the oligosaccharide is transferred from the lipid to nascent proteins by oligosaccharyltransferases. The assembly of dolichol-linked oligosaccharides begins on the cytosolic side of the endoplasmic reticulum membrane and finishes in its lumen. RFT1 could mediate the translocation of the cytosolically oriented intermediate DolPP-GlcNAc2Man5, produced by ALG11, into the ER lumen where dolichol-linked oligosaccharides assembly continues. However, the intramembrane lipid transporter activity could not be confirmed in vitro.</text>
</comment>
<keyword evidence="7 9" id="KW-0472">Membrane</keyword>
<comment type="caution">
    <text evidence="9">Lacks conserved residue(s) required for the propagation of feature annotation.</text>
</comment>
<evidence type="ECO:0000256" key="7">
    <source>
        <dbReference type="ARBA" id="ARBA00023136"/>
    </source>
</evidence>
<comment type="subcellular location">
    <subcellularLocation>
        <location evidence="1 9">Endoplasmic reticulum membrane</location>
        <topology evidence="1 9">Multi-pass membrane protein</topology>
    </subcellularLocation>
</comment>
<feature type="transmembrane region" description="Helical" evidence="9">
    <location>
        <begin position="147"/>
        <end position="163"/>
    </location>
</feature>
<keyword evidence="5" id="KW-0256">Endoplasmic reticulum</keyword>
<feature type="transmembrane region" description="Helical" evidence="9">
    <location>
        <begin position="76"/>
        <end position="96"/>
    </location>
</feature>
<dbReference type="AlphaFoldDB" id="A0A183ADZ3"/>
<protein>
    <recommendedName>
        <fullName evidence="9">Protein RFT1 homolog</fullName>
    </recommendedName>
</protein>
<feature type="transmembrane region" description="Helical" evidence="9">
    <location>
        <begin position="228"/>
        <end position="249"/>
    </location>
</feature>
<evidence type="ECO:0000256" key="6">
    <source>
        <dbReference type="ARBA" id="ARBA00022989"/>
    </source>
</evidence>
<keyword evidence="4 9" id="KW-0812">Transmembrane</keyword>
<evidence type="ECO:0000256" key="4">
    <source>
        <dbReference type="ARBA" id="ARBA00022692"/>
    </source>
</evidence>
<dbReference type="PANTHER" id="PTHR13117">
    <property type="entry name" value="ENDOPLASMIC RETICULUM MULTISPAN TRANSMEMBRANE PROTEIN-RELATED"/>
    <property type="match status" value="1"/>
</dbReference>
<evidence type="ECO:0000256" key="2">
    <source>
        <dbReference type="ARBA" id="ARBA00004922"/>
    </source>
</evidence>
<proteinExistence type="inferred from homology"/>
<feature type="transmembrane region" description="Helical" evidence="9">
    <location>
        <begin position="261"/>
        <end position="282"/>
    </location>
</feature>
<evidence type="ECO:0000256" key="3">
    <source>
        <dbReference type="ARBA" id="ARBA00010288"/>
    </source>
</evidence>
<dbReference type="InterPro" id="IPR007594">
    <property type="entry name" value="RFT1"/>
</dbReference>
<sequence length="301" mass="33819">LISGFHLISFTDQGIYDLVNNLGSTAARLLFSPMEESCHFVFNQCLVRDMEKDKQDLSLLKDVLRLLRTVLRTCSLVGWIGVTFAQANSCLLLYLYTGPSLAENKTAVSLLRLFSFYVLLLAWNGSTEAFLNAAMSTNEVARHNKRLVLFSIVFLGANGLFVPKLGVHGFVLANCINMISRISYSCWFIRHYLQRQKNIALKDQEPTTSDATTEASHWLTTAVPLLRLMLPSLKEMIVFALSLAITVASEKHFCCMLGWKLILIHTGITSFTLLSVLFLLHLEESDLWDLFQTGLGKTKSE</sequence>
<organism evidence="10">
    <name type="scientific">Echinostoma caproni</name>
    <dbReference type="NCBI Taxonomy" id="27848"/>
    <lineage>
        <taxon>Eukaryota</taxon>
        <taxon>Metazoa</taxon>
        <taxon>Spiralia</taxon>
        <taxon>Lophotrochozoa</taxon>
        <taxon>Platyhelminthes</taxon>
        <taxon>Trematoda</taxon>
        <taxon>Digenea</taxon>
        <taxon>Plagiorchiida</taxon>
        <taxon>Echinostomata</taxon>
        <taxon>Echinostomatoidea</taxon>
        <taxon>Echinostomatidae</taxon>
        <taxon>Echinostoma</taxon>
    </lineage>
</organism>
<evidence type="ECO:0000256" key="8">
    <source>
        <dbReference type="ARBA" id="ARBA00045912"/>
    </source>
</evidence>
<evidence type="ECO:0000256" key="5">
    <source>
        <dbReference type="ARBA" id="ARBA00022824"/>
    </source>
</evidence>
<evidence type="ECO:0000313" key="10">
    <source>
        <dbReference type="WBParaSite" id="ECPE_0000519001-mRNA-1"/>
    </source>
</evidence>
<evidence type="ECO:0000256" key="9">
    <source>
        <dbReference type="RuleBase" id="RU365067"/>
    </source>
</evidence>
<dbReference type="GO" id="GO:0034203">
    <property type="term" value="P:glycolipid translocation"/>
    <property type="evidence" value="ECO:0007669"/>
    <property type="project" value="TreeGrafter"/>
</dbReference>
<evidence type="ECO:0000256" key="1">
    <source>
        <dbReference type="ARBA" id="ARBA00004477"/>
    </source>
</evidence>
<dbReference type="Pfam" id="PF04506">
    <property type="entry name" value="Rft-1"/>
    <property type="match status" value="1"/>
</dbReference>
<feature type="transmembrane region" description="Helical" evidence="9">
    <location>
        <begin position="116"/>
        <end position="135"/>
    </location>
</feature>
<comment type="pathway">
    <text evidence="2">Protein modification; protein glycosylation.</text>
</comment>
<comment type="similarity">
    <text evidence="3 9">Belongs to the RFT1 family.</text>
</comment>
<name>A0A183ADZ3_9TREM</name>
<reference evidence="10" key="1">
    <citation type="submission" date="2016-06" db="UniProtKB">
        <authorList>
            <consortium name="WormBaseParasite"/>
        </authorList>
    </citation>
    <scope>IDENTIFICATION</scope>
</reference>